<keyword evidence="1" id="KW-1133">Transmembrane helix</keyword>
<evidence type="ECO:0000313" key="2">
    <source>
        <dbReference type="EMBL" id="UMM33847.1"/>
    </source>
</evidence>
<feature type="transmembrane region" description="Helical" evidence="1">
    <location>
        <begin position="7"/>
        <end position="25"/>
    </location>
</feature>
<dbReference type="InterPro" id="IPR019422">
    <property type="entry name" value="7TM_GPCR_serpentine_rcpt_Srh"/>
</dbReference>
<proteinExistence type="predicted"/>
<dbReference type="EMBL" id="CP092624">
    <property type="protein sequence ID" value="UMM33847.1"/>
    <property type="molecule type" value="Genomic_DNA"/>
</dbReference>
<keyword evidence="3" id="KW-1185">Reference proteome</keyword>
<keyword evidence="1" id="KW-0812">Transmembrane</keyword>
<dbReference type="Pfam" id="PF10318">
    <property type="entry name" value="7TM_GPCR_Srh"/>
    <property type="match status" value="1"/>
</dbReference>
<reference evidence="2 3" key="1">
    <citation type="submission" date="2022-04" db="EMBL/GenBank/DDBJ databases">
        <title>Chromosome-level reference genomes for two strains of Caenorhabditis briggsae: an improved platform for comparative genomics.</title>
        <authorList>
            <person name="Stevens L."/>
            <person name="Andersen E."/>
        </authorList>
    </citation>
    <scope>NUCLEOTIDE SEQUENCE [LARGE SCALE GENOMIC DNA]</scope>
    <source>
        <strain evidence="2">VX34</strain>
        <tissue evidence="2">Whole-organism</tissue>
    </source>
</reference>
<feature type="transmembrane region" description="Helical" evidence="1">
    <location>
        <begin position="45"/>
        <end position="65"/>
    </location>
</feature>
<evidence type="ECO:0000256" key="1">
    <source>
        <dbReference type="SAM" id="Phobius"/>
    </source>
</evidence>
<feature type="transmembrane region" description="Helical" evidence="1">
    <location>
        <begin position="72"/>
        <end position="97"/>
    </location>
</feature>
<keyword evidence="1" id="KW-0472">Membrane</keyword>
<accession>A0AAE9JJ33</accession>
<evidence type="ECO:0000313" key="3">
    <source>
        <dbReference type="Proteomes" id="UP000829354"/>
    </source>
</evidence>
<gene>
    <name evidence="2" type="ORF">L5515_007168</name>
</gene>
<name>A0AAE9JJ33_CAEBR</name>
<dbReference type="AlphaFoldDB" id="A0AAE9JJ33"/>
<organism evidence="2 3">
    <name type="scientific">Caenorhabditis briggsae</name>
    <dbReference type="NCBI Taxonomy" id="6238"/>
    <lineage>
        <taxon>Eukaryota</taxon>
        <taxon>Metazoa</taxon>
        <taxon>Ecdysozoa</taxon>
        <taxon>Nematoda</taxon>
        <taxon>Chromadorea</taxon>
        <taxon>Rhabditida</taxon>
        <taxon>Rhabditina</taxon>
        <taxon>Rhabditomorpha</taxon>
        <taxon>Rhabditoidea</taxon>
        <taxon>Rhabditidae</taxon>
        <taxon>Peloderinae</taxon>
        <taxon>Caenorhabditis</taxon>
    </lineage>
</organism>
<dbReference type="Proteomes" id="UP000829354">
    <property type="component" value="Chromosome V"/>
</dbReference>
<sequence length="122" mass="13437">MMLLMHLCGVYLDLFISALSNQYYVLPAAGHTQGLYTYLGMPINWQGYMYVSGLCLAGVSILGCFENRFTAVFFIAFSIQIITPICAIIGPVGYIAFACATSYFDQALNNIFVNVIAFYGPI</sequence>
<protein>
    <submittedName>
        <fullName evidence="2">Uncharacterized protein</fullName>
    </submittedName>
</protein>